<accession>A0A0A9GEV8</accession>
<dbReference type="EMBL" id="GBRH01176810">
    <property type="protein sequence ID" value="JAE21086.1"/>
    <property type="molecule type" value="Transcribed_RNA"/>
</dbReference>
<name>A0A0A9GEV8_ARUDO</name>
<organism evidence="1">
    <name type="scientific">Arundo donax</name>
    <name type="common">Giant reed</name>
    <name type="synonym">Donax arundinaceus</name>
    <dbReference type="NCBI Taxonomy" id="35708"/>
    <lineage>
        <taxon>Eukaryota</taxon>
        <taxon>Viridiplantae</taxon>
        <taxon>Streptophyta</taxon>
        <taxon>Embryophyta</taxon>
        <taxon>Tracheophyta</taxon>
        <taxon>Spermatophyta</taxon>
        <taxon>Magnoliopsida</taxon>
        <taxon>Liliopsida</taxon>
        <taxon>Poales</taxon>
        <taxon>Poaceae</taxon>
        <taxon>PACMAD clade</taxon>
        <taxon>Arundinoideae</taxon>
        <taxon>Arundineae</taxon>
        <taxon>Arundo</taxon>
    </lineage>
</organism>
<protein>
    <submittedName>
        <fullName evidence="1">Uncharacterized protein</fullName>
    </submittedName>
</protein>
<sequence>MCQDLRCSTLFCFQGPLIDYRRVICIYPLDI</sequence>
<reference evidence="1" key="2">
    <citation type="journal article" date="2015" name="Data Brief">
        <title>Shoot transcriptome of the giant reed, Arundo donax.</title>
        <authorList>
            <person name="Barrero R.A."/>
            <person name="Guerrero F.D."/>
            <person name="Moolhuijzen P."/>
            <person name="Goolsby J.A."/>
            <person name="Tidwell J."/>
            <person name="Bellgard S.E."/>
            <person name="Bellgard M.I."/>
        </authorList>
    </citation>
    <scope>NUCLEOTIDE SEQUENCE</scope>
    <source>
        <tissue evidence="1">Shoot tissue taken approximately 20 cm above the soil surface</tissue>
    </source>
</reference>
<proteinExistence type="predicted"/>
<dbReference type="AlphaFoldDB" id="A0A0A9GEV8"/>
<evidence type="ECO:0000313" key="1">
    <source>
        <dbReference type="EMBL" id="JAE21086.1"/>
    </source>
</evidence>
<reference evidence="1" key="1">
    <citation type="submission" date="2014-09" db="EMBL/GenBank/DDBJ databases">
        <authorList>
            <person name="Magalhaes I.L.F."/>
            <person name="Oliveira U."/>
            <person name="Santos F.R."/>
            <person name="Vidigal T.H.D.A."/>
            <person name="Brescovit A.D."/>
            <person name="Santos A.J."/>
        </authorList>
    </citation>
    <scope>NUCLEOTIDE SEQUENCE</scope>
    <source>
        <tissue evidence="1">Shoot tissue taken approximately 20 cm above the soil surface</tissue>
    </source>
</reference>